<name>A0A5C6EDN0_9BACT</name>
<dbReference type="EMBL" id="SJPY01000001">
    <property type="protein sequence ID" value="TWU45831.1"/>
    <property type="molecule type" value="Genomic_DNA"/>
</dbReference>
<dbReference type="Pfam" id="PF08859">
    <property type="entry name" value="DGC"/>
    <property type="match status" value="1"/>
</dbReference>
<gene>
    <name evidence="1" type="ORF">Q31b_10070</name>
</gene>
<dbReference type="Proteomes" id="UP000315471">
    <property type="component" value="Unassembled WGS sequence"/>
</dbReference>
<dbReference type="InterPro" id="IPR014958">
    <property type="entry name" value="DGC"/>
</dbReference>
<dbReference type="OrthoDB" id="2111735at2"/>
<reference evidence="1 2" key="1">
    <citation type="submission" date="2019-02" db="EMBL/GenBank/DDBJ databases">
        <title>Deep-cultivation of Planctomycetes and their phenomic and genomic characterization uncovers novel biology.</title>
        <authorList>
            <person name="Wiegand S."/>
            <person name="Jogler M."/>
            <person name="Boedeker C."/>
            <person name="Pinto D."/>
            <person name="Vollmers J."/>
            <person name="Rivas-Marin E."/>
            <person name="Kohn T."/>
            <person name="Peeters S.H."/>
            <person name="Heuer A."/>
            <person name="Rast P."/>
            <person name="Oberbeckmann S."/>
            <person name="Bunk B."/>
            <person name="Jeske O."/>
            <person name="Meyerdierks A."/>
            <person name="Storesund J.E."/>
            <person name="Kallscheuer N."/>
            <person name="Luecker S."/>
            <person name="Lage O.M."/>
            <person name="Pohl T."/>
            <person name="Merkel B.J."/>
            <person name="Hornburger P."/>
            <person name="Mueller R.-W."/>
            <person name="Bruemmer F."/>
            <person name="Labrenz M."/>
            <person name="Spormann A.M."/>
            <person name="Op Den Camp H."/>
            <person name="Overmann J."/>
            <person name="Amann R."/>
            <person name="Jetten M.S.M."/>
            <person name="Mascher T."/>
            <person name="Medema M.H."/>
            <person name="Devos D.P."/>
            <person name="Kaster A.-K."/>
            <person name="Ovreas L."/>
            <person name="Rohde M."/>
            <person name="Galperin M.Y."/>
            <person name="Jogler C."/>
        </authorList>
    </citation>
    <scope>NUCLEOTIDE SEQUENCE [LARGE SCALE GENOMIC DNA]</scope>
    <source>
        <strain evidence="1 2">Q31b</strain>
    </source>
</reference>
<evidence type="ECO:0000313" key="1">
    <source>
        <dbReference type="EMBL" id="TWU45831.1"/>
    </source>
</evidence>
<keyword evidence="2" id="KW-1185">Reference proteome</keyword>
<dbReference type="PIRSF" id="PIRSF037181">
    <property type="entry name" value="DGC"/>
    <property type="match status" value="1"/>
</dbReference>
<sequence length="122" mass="13232">MPNTIPILFACSGCSNAGQLANSIAVELDRRGVAEMSCLAGVGAAKPLFLKKLSEREVWVIDGCPIHCSLGVFDQVREHVDVHIRLYDFGIKKKADAPTGEDFDALVEEVLQHVARQKVGSL</sequence>
<evidence type="ECO:0000313" key="2">
    <source>
        <dbReference type="Proteomes" id="UP000315471"/>
    </source>
</evidence>
<accession>A0A5C6EDN0</accession>
<organism evidence="1 2">
    <name type="scientific">Novipirellula aureliae</name>
    <dbReference type="NCBI Taxonomy" id="2527966"/>
    <lineage>
        <taxon>Bacteria</taxon>
        <taxon>Pseudomonadati</taxon>
        <taxon>Planctomycetota</taxon>
        <taxon>Planctomycetia</taxon>
        <taxon>Pirellulales</taxon>
        <taxon>Pirellulaceae</taxon>
        <taxon>Novipirellula</taxon>
    </lineage>
</organism>
<dbReference type="AlphaFoldDB" id="A0A5C6EDN0"/>
<protein>
    <submittedName>
        <fullName evidence="1">DGC domain protein</fullName>
    </submittedName>
</protein>
<dbReference type="RefSeq" id="WP_146598466.1">
    <property type="nucleotide sequence ID" value="NZ_SJPY01000001.1"/>
</dbReference>
<proteinExistence type="predicted"/>
<comment type="caution">
    <text evidence="1">The sequence shown here is derived from an EMBL/GenBank/DDBJ whole genome shotgun (WGS) entry which is preliminary data.</text>
</comment>